<dbReference type="GO" id="GO:0035312">
    <property type="term" value="F:5'-3' DNA exonuclease activity"/>
    <property type="evidence" value="ECO:0007669"/>
    <property type="project" value="TreeGrafter"/>
</dbReference>
<reference evidence="2" key="1">
    <citation type="submission" date="2022-04" db="EMBL/GenBank/DDBJ databases">
        <title>Complete genome sequences of Ezakiella coagulans and Fenollaria massiliensis.</title>
        <authorList>
            <person name="France M.T."/>
            <person name="Clifford J."/>
            <person name="Narina S."/>
            <person name="Rutt L."/>
            <person name="Ravel J."/>
        </authorList>
    </citation>
    <scope>NUCLEOTIDE SEQUENCE</scope>
    <source>
        <strain evidence="2">C0061C2</strain>
    </source>
</reference>
<dbReference type="InterPro" id="IPR003141">
    <property type="entry name" value="Pol/His_phosphatase_N"/>
</dbReference>
<keyword evidence="3" id="KW-1185">Reference proteome</keyword>
<accession>A0A9E7DJ88</accession>
<evidence type="ECO:0000313" key="3">
    <source>
        <dbReference type="Proteomes" id="UP000831151"/>
    </source>
</evidence>
<evidence type="ECO:0000259" key="1">
    <source>
        <dbReference type="SMART" id="SM00481"/>
    </source>
</evidence>
<evidence type="ECO:0000313" key="2">
    <source>
        <dbReference type="EMBL" id="UQK58864.1"/>
    </source>
</evidence>
<dbReference type="NCBIfam" id="NF038032">
    <property type="entry name" value="CehA_McbA_metalo"/>
    <property type="match status" value="1"/>
</dbReference>
<dbReference type="Proteomes" id="UP000831151">
    <property type="component" value="Chromosome"/>
</dbReference>
<dbReference type="AlphaFoldDB" id="A0A9E7DJ88"/>
<dbReference type="PANTHER" id="PTHR42924">
    <property type="entry name" value="EXONUCLEASE"/>
    <property type="match status" value="1"/>
</dbReference>
<dbReference type="EMBL" id="CP096649">
    <property type="protein sequence ID" value="UQK58864.1"/>
    <property type="molecule type" value="Genomic_DNA"/>
</dbReference>
<dbReference type="SUPFAM" id="SSF89550">
    <property type="entry name" value="PHP domain-like"/>
    <property type="match status" value="1"/>
</dbReference>
<dbReference type="RefSeq" id="WP_249242415.1">
    <property type="nucleotide sequence ID" value="NZ_CP096649.1"/>
</dbReference>
<gene>
    <name evidence="2" type="ORF">M1R53_06400</name>
</gene>
<protein>
    <submittedName>
        <fullName evidence="2">CehA/McbA family metallohydrolase</fullName>
    </submittedName>
</protein>
<dbReference type="InterPro" id="IPR016195">
    <property type="entry name" value="Pol/histidinol_Pase-like"/>
</dbReference>
<dbReference type="GO" id="GO:0004534">
    <property type="term" value="F:5'-3' RNA exonuclease activity"/>
    <property type="evidence" value="ECO:0007669"/>
    <property type="project" value="TreeGrafter"/>
</dbReference>
<dbReference type="InterPro" id="IPR052018">
    <property type="entry name" value="PHP_domain"/>
</dbReference>
<proteinExistence type="predicted"/>
<dbReference type="Gene3D" id="3.20.20.140">
    <property type="entry name" value="Metal-dependent hydrolases"/>
    <property type="match status" value="1"/>
</dbReference>
<dbReference type="PANTHER" id="PTHR42924:SF3">
    <property type="entry name" value="POLYMERASE_HISTIDINOL PHOSPHATASE N-TERMINAL DOMAIN-CONTAINING PROTEIN"/>
    <property type="match status" value="1"/>
</dbReference>
<dbReference type="KEGG" id="fms:M1R53_06400"/>
<feature type="domain" description="Polymerase/histidinol phosphatase N-terminal" evidence="1">
    <location>
        <begin position="143"/>
        <end position="203"/>
    </location>
</feature>
<name>A0A9E7DJ88_9FIRM</name>
<sequence length="468" mass="53432">MQREKFLNIKLNKAYDVVNFTIDKDIKALTIKWSNNKQFFSAYVFGPDKKLYAQVIAAKDSGERHIATIQSSCSPCCQSFKPNIAKGVWSLEYGVLNMCDADDISLEIYEGDLDSEENRFNEVNLFDSIMMKDDGPKKTSYAADFHTHTIYSDGKMSREANNDVAIKQGLDFFVPTDHNVYHYTWPKHEGLKVYPGIEITSSLGHINLLFTEKTPFAEHAIYEIEDEEALVRIIKEAKDYSLISVNHPCMPPWDFHAKSFPLDLITFMEVINDPTYMTSKKAIKDAIKAWNYLLNDGYRVISIGGSDSHLLPEEKYEGSAYPSLLGDPKTIVYAKENTAEALKDAMLDGEVSVTRSKEIKLSANGLARENENFTGRASLRAELLENNFHSSALHISWLIDGECVKDEKAKESMFSIEIDSAYHWIRVDVWDEDGNLYGYTNPIFFNRKTKEHEMKVWGDLMEKMSNEK</sequence>
<dbReference type="SMART" id="SM00481">
    <property type="entry name" value="POLIIIAc"/>
    <property type="match status" value="1"/>
</dbReference>
<organism evidence="2 3">
    <name type="scientific">Fenollaria massiliensis</name>
    <dbReference type="NCBI Taxonomy" id="938288"/>
    <lineage>
        <taxon>Bacteria</taxon>
        <taxon>Bacillati</taxon>
        <taxon>Bacillota</taxon>
        <taxon>Clostridia</taxon>
        <taxon>Eubacteriales</taxon>
        <taxon>Fenollaria</taxon>
    </lineage>
</organism>